<dbReference type="HOGENOM" id="CLU_029601_0_3_0"/>
<evidence type="ECO:0000313" key="5">
    <source>
        <dbReference type="Proteomes" id="UP000054010"/>
    </source>
</evidence>
<evidence type="ECO:0000259" key="2">
    <source>
        <dbReference type="Pfam" id="PF02481"/>
    </source>
</evidence>
<dbReference type="NCBIfam" id="TIGR00732">
    <property type="entry name" value="dprA"/>
    <property type="match status" value="1"/>
</dbReference>
<feature type="domain" description="Smf/DprA SLOG" evidence="2">
    <location>
        <begin position="80"/>
        <end position="288"/>
    </location>
</feature>
<comment type="caution">
    <text evidence="4">The sequence shown here is derived from an EMBL/GenBank/DDBJ whole genome shotgun (WGS) entry which is preliminary data.</text>
</comment>
<dbReference type="GO" id="GO:0009294">
    <property type="term" value="P:DNA-mediated transformation"/>
    <property type="evidence" value="ECO:0007669"/>
    <property type="project" value="InterPro"/>
</dbReference>
<dbReference type="SUPFAM" id="SSF102405">
    <property type="entry name" value="MCP/YpsA-like"/>
    <property type="match status" value="1"/>
</dbReference>
<dbReference type="PANTHER" id="PTHR43022:SF1">
    <property type="entry name" value="PROTEIN SMF"/>
    <property type="match status" value="1"/>
</dbReference>
<dbReference type="Gene3D" id="1.10.10.10">
    <property type="entry name" value="Winged helix-like DNA-binding domain superfamily/Winged helix DNA-binding domain"/>
    <property type="match status" value="1"/>
</dbReference>
<dbReference type="Proteomes" id="UP000054010">
    <property type="component" value="Unassembled WGS sequence"/>
</dbReference>
<accession>E1IEH6</accession>
<evidence type="ECO:0000313" key="4">
    <source>
        <dbReference type="EMBL" id="EFO80368.1"/>
    </source>
</evidence>
<dbReference type="PANTHER" id="PTHR43022">
    <property type="entry name" value="PROTEIN SMF"/>
    <property type="match status" value="1"/>
</dbReference>
<evidence type="ECO:0000256" key="1">
    <source>
        <dbReference type="ARBA" id="ARBA00006525"/>
    </source>
</evidence>
<dbReference type="Pfam" id="PF02481">
    <property type="entry name" value="DNA_processg_A"/>
    <property type="match status" value="1"/>
</dbReference>
<dbReference type="OrthoDB" id="9785707at2"/>
<dbReference type="Gene3D" id="3.40.50.450">
    <property type="match status" value="1"/>
</dbReference>
<dbReference type="InterPro" id="IPR041614">
    <property type="entry name" value="DprA_WH"/>
</dbReference>
<organism evidence="4 5">
    <name type="scientific">Oscillochloris trichoides DG-6</name>
    <dbReference type="NCBI Taxonomy" id="765420"/>
    <lineage>
        <taxon>Bacteria</taxon>
        <taxon>Bacillati</taxon>
        <taxon>Chloroflexota</taxon>
        <taxon>Chloroflexia</taxon>
        <taxon>Chloroflexales</taxon>
        <taxon>Chloroflexineae</taxon>
        <taxon>Oscillochloridaceae</taxon>
        <taxon>Oscillochloris</taxon>
    </lineage>
</organism>
<protein>
    <submittedName>
        <fullName evidence="4">DNA protecting protein DprA</fullName>
    </submittedName>
</protein>
<reference evidence="4 5" key="1">
    <citation type="journal article" date="2011" name="J. Bacteriol.">
        <title>Draft genome sequence of the anoxygenic filamentous phototrophic bacterium Oscillochloris trichoides subsp. DG-6.</title>
        <authorList>
            <person name="Kuznetsov B.B."/>
            <person name="Ivanovsky R.N."/>
            <person name="Keppen O.I."/>
            <person name="Sukhacheva M.V."/>
            <person name="Bumazhkin B.K."/>
            <person name="Patutina E.O."/>
            <person name="Beletsky A.V."/>
            <person name="Mardanov A.V."/>
            <person name="Baslerov R.V."/>
            <person name="Panteleeva A.N."/>
            <person name="Kolganova T.V."/>
            <person name="Ravin N.V."/>
            <person name="Skryabin K.G."/>
        </authorList>
    </citation>
    <scope>NUCLEOTIDE SEQUENCE [LARGE SCALE GENOMIC DNA]</scope>
    <source>
        <strain evidence="4 5">DG-6</strain>
    </source>
</reference>
<keyword evidence="5" id="KW-1185">Reference proteome</keyword>
<evidence type="ECO:0000259" key="3">
    <source>
        <dbReference type="Pfam" id="PF17782"/>
    </source>
</evidence>
<dbReference type="InterPro" id="IPR057666">
    <property type="entry name" value="DrpA_SLOG"/>
</dbReference>
<gene>
    <name evidence="4" type="ORF">OSCT_1727</name>
</gene>
<dbReference type="Pfam" id="PF17782">
    <property type="entry name" value="WHD_DprA"/>
    <property type="match status" value="1"/>
</dbReference>
<name>E1IEH6_9CHLR</name>
<proteinExistence type="inferred from homology"/>
<feature type="domain" description="DprA winged helix" evidence="3">
    <location>
        <begin position="297"/>
        <end position="353"/>
    </location>
</feature>
<comment type="similarity">
    <text evidence="1">Belongs to the DprA/Smf family.</text>
</comment>
<dbReference type="InterPro" id="IPR003488">
    <property type="entry name" value="DprA"/>
</dbReference>
<dbReference type="InterPro" id="IPR036388">
    <property type="entry name" value="WH-like_DNA-bd_sf"/>
</dbReference>
<dbReference type="EMBL" id="ADVR01000053">
    <property type="protein sequence ID" value="EFO80368.1"/>
    <property type="molecule type" value="Genomic_DNA"/>
</dbReference>
<dbReference type="AlphaFoldDB" id="E1IEH6"/>
<sequence length="361" mass="38780">MPTNNTRYYLGFNLIPGLGPARLARLIEQCGSLEAAWYADELALVMAGLDKRTSAALCAGRQRIDLDHELERVHQAGVSLLSIDDPAYPHLLRNIPAAPPLIYVRGSVEFQNTWTVAVVGTRSPTSYGREVAQRLSYDLAQQGVTVVSGLAIGVDSVAHQAALEAQGRTLAVLGSGVDLPYPERNRDLAARISEHGALISDYPLSTRPVATNFPARNRLISGLSLATLVIEAGERSGALITVDFALEQGRDVFAVPGHIFSRQSIGTHRLIRDGASLATCAADILESLNLTTAAVQQEARSELPSDPTEAKLLDLLSYEPQAIDEIGRAMGMRAGEVAATLAVLELKGLVRQAGPMEYVRR</sequence>
<dbReference type="STRING" id="765420.OSCT_1727"/>
<dbReference type="eggNOG" id="COG0758">
    <property type="taxonomic scope" value="Bacteria"/>
</dbReference>